<evidence type="ECO:0000313" key="4">
    <source>
        <dbReference type="Proteomes" id="UP000014480"/>
    </source>
</evidence>
<dbReference type="STRING" id="1213857.A0A484FZR6"/>
<protein>
    <submittedName>
        <fullName evidence="3">Uncharacterized protein</fullName>
    </submittedName>
</protein>
<dbReference type="OrthoDB" id="4587086at2759"/>
<feature type="compositionally biased region" description="Polar residues" evidence="2">
    <location>
        <begin position="273"/>
        <end position="288"/>
    </location>
</feature>
<proteinExistence type="predicted"/>
<dbReference type="Proteomes" id="UP000014480">
    <property type="component" value="Unassembled WGS sequence"/>
</dbReference>
<feature type="compositionally biased region" description="Basic and acidic residues" evidence="2">
    <location>
        <begin position="13"/>
        <end position="27"/>
    </location>
</feature>
<reference evidence="4" key="1">
    <citation type="journal article" date="2013" name="New Phytol.">
        <title>Comparative genomic and transcriptomic analyses reveal the hemibiotrophic stage shift of Colletotrichum fungi.</title>
        <authorList>
            <person name="Gan P."/>
            <person name="Ikeda K."/>
            <person name="Irieda H."/>
            <person name="Narusaka M."/>
            <person name="O'Connell R.J."/>
            <person name="Narusaka Y."/>
            <person name="Takano Y."/>
            <person name="Kubo Y."/>
            <person name="Shirasu K."/>
        </authorList>
    </citation>
    <scope>NUCLEOTIDE SEQUENCE [LARGE SCALE GENOMIC DNA]</scope>
    <source>
        <strain evidence="4">104-T / ATCC 96160 / CBS 514.97 / LARS 414 / MAFF 240422</strain>
    </source>
</reference>
<evidence type="ECO:0000256" key="1">
    <source>
        <dbReference type="SAM" id="Coils"/>
    </source>
</evidence>
<feature type="region of interest" description="Disordered" evidence="2">
    <location>
        <begin position="262"/>
        <end position="290"/>
    </location>
</feature>
<name>A0A484FZR6_COLOR</name>
<keyword evidence="4" id="KW-1185">Reference proteome</keyword>
<evidence type="ECO:0000256" key="2">
    <source>
        <dbReference type="SAM" id="MobiDB-lite"/>
    </source>
</evidence>
<keyword evidence="1" id="KW-0175">Coiled coil</keyword>
<feature type="compositionally biased region" description="Low complexity" evidence="2">
    <location>
        <begin position="111"/>
        <end position="128"/>
    </location>
</feature>
<dbReference type="EMBL" id="AMCV02000006">
    <property type="protein sequence ID" value="TDZ23448.1"/>
    <property type="molecule type" value="Genomic_DNA"/>
</dbReference>
<sequence length="729" mass="82529">MEASRESLGLNRRLGESPHKSDVEVDRQPVPNGQEFDSSDVLEDYIRDSFEFYNNSNVGPTRPFLGDVPAKTAETVLYGNWEQDNNLDGLSRCSTPGTVIHHRLDEDDNASVSSSPRPLSPSQSVSPRGGKDQGAQAVKVGGSVARDWSMFKSNLVDYGSDEPTPRIPGCSAGHPYKKTWMMTDTMMMAYNAMRGPTNEPGSDPLRNWMAVKAQESVNETMEQAGQASIKSANGKIASLGQQSHQSPKGKGKLVLVDNANGEPGRLRIRGRTPQMSPHKQTPATTGLSSDERREMEDYAMMLKEANMASYEYAPPEMNRNATYEVPRPKYIHVSPKFDTFNFEDYLPAAGSVPDAFFHQPYDPNRDFAKEYDISDDEGDPESGRISPCTFRLLAEGCSKLDPKANQVFMAEDARRMRPPTPLEEERDPRLVIDRLALSFEIQRDVNDGGWITPRYSVESEPSIIYSPPGVTLKHRMRNWWFGLFDRMDPIAARRFRKYQFREAGDPVTPLETTSERSVHSDSTDGAEFGMPYTTSIIEQALNSSESRRVAGIAPENARLIISQRWQTVSRWKNHDDQVTLENESIRRAIERARIELRELRLAVDHLLQKRAAEQMAMRRKKNKRVLRRVSAHLHELRFEIQSKFEALRHTQDQNEAMRNELAALELEIRRECDRADMAGPEEVRKAVSERPAKLPTSPSTVADMRQLLDLENPGPFLSCFRCYSFSFFV</sequence>
<dbReference type="AlphaFoldDB" id="A0A484FZR6"/>
<feature type="coiled-coil region" evidence="1">
    <location>
        <begin position="647"/>
        <end position="674"/>
    </location>
</feature>
<feature type="region of interest" description="Disordered" evidence="2">
    <location>
        <begin position="1"/>
        <end position="37"/>
    </location>
</feature>
<feature type="region of interest" description="Disordered" evidence="2">
    <location>
        <begin position="107"/>
        <end position="135"/>
    </location>
</feature>
<feature type="coiled-coil region" evidence="1">
    <location>
        <begin position="582"/>
        <end position="609"/>
    </location>
</feature>
<reference evidence="4" key="2">
    <citation type="journal article" date="2019" name="Mol. Plant Microbe Interact.">
        <title>Genome sequence resources for four phytopathogenic fungi from the Colletotrichum orbiculare species complex.</title>
        <authorList>
            <person name="Gan P."/>
            <person name="Tsushima A."/>
            <person name="Narusaka M."/>
            <person name="Narusaka Y."/>
            <person name="Takano Y."/>
            <person name="Kubo Y."/>
            <person name="Shirasu K."/>
        </authorList>
    </citation>
    <scope>GENOME REANNOTATION</scope>
    <source>
        <strain evidence="4">104-T / ATCC 96160 / CBS 514.97 / LARS 414 / MAFF 240422</strain>
    </source>
</reference>
<accession>A0A484FZR6</accession>
<gene>
    <name evidence="3" type="ORF">Cob_v003851</name>
</gene>
<comment type="caution">
    <text evidence="3">The sequence shown here is derived from an EMBL/GenBank/DDBJ whole genome shotgun (WGS) entry which is preliminary data.</text>
</comment>
<organism evidence="3 4">
    <name type="scientific">Colletotrichum orbiculare (strain 104-T / ATCC 96160 / CBS 514.97 / LARS 414 / MAFF 240422)</name>
    <name type="common">Cucumber anthracnose fungus</name>
    <name type="synonym">Colletotrichum lagenarium</name>
    <dbReference type="NCBI Taxonomy" id="1213857"/>
    <lineage>
        <taxon>Eukaryota</taxon>
        <taxon>Fungi</taxon>
        <taxon>Dikarya</taxon>
        <taxon>Ascomycota</taxon>
        <taxon>Pezizomycotina</taxon>
        <taxon>Sordariomycetes</taxon>
        <taxon>Hypocreomycetidae</taxon>
        <taxon>Glomerellales</taxon>
        <taxon>Glomerellaceae</taxon>
        <taxon>Colletotrichum</taxon>
        <taxon>Colletotrichum orbiculare species complex</taxon>
    </lineage>
</organism>
<evidence type="ECO:0000313" key="3">
    <source>
        <dbReference type="EMBL" id="TDZ23448.1"/>
    </source>
</evidence>